<dbReference type="RefSeq" id="WP_077151267.1">
    <property type="nucleotide sequence ID" value="NZ_CABMMO010000002.1"/>
</dbReference>
<feature type="transmembrane region" description="Helical" evidence="1">
    <location>
        <begin position="134"/>
        <end position="152"/>
    </location>
</feature>
<proteinExistence type="predicted"/>
<feature type="transmembrane region" description="Helical" evidence="1">
    <location>
        <begin position="82"/>
        <end position="102"/>
    </location>
</feature>
<organism evidence="2 3">
    <name type="scientific">Enterococcus mundtii</name>
    <dbReference type="NCBI Taxonomy" id="53346"/>
    <lineage>
        <taxon>Bacteria</taxon>
        <taxon>Bacillati</taxon>
        <taxon>Bacillota</taxon>
        <taxon>Bacilli</taxon>
        <taxon>Lactobacillales</taxon>
        <taxon>Enterococcaceae</taxon>
        <taxon>Enterococcus</taxon>
    </lineage>
</organism>
<reference evidence="2 3" key="1">
    <citation type="submission" date="2016-12" db="EMBL/GenBank/DDBJ databases">
        <authorList>
            <person name="Song W.-J."/>
            <person name="Kurnit D.M."/>
        </authorList>
    </citation>
    <scope>NUCLEOTIDE SEQUENCE [LARGE SCALE GENOMIC DNA]</scope>
    <source>
        <strain evidence="2 3">CGB1038-1_S1</strain>
    </source>
</reference>
<dbReference type="OrthoDB" id="9815466at2"/>
<dbReference type="AlphaFoldDB" id="A0A1V2UM03"/>
<feature type="transmembrane region" description="Helical" evidence="1">
    <location>
        <begin position="322"/>
        <end position="341"/>
    </location>
</feature>
<feature type="transmembrane region" description="Helical" evidence="1">
    <location>
        <begin position="109"/>
        <end position="128"/>
    </location>
</feature>
<dbReference type="STRING" id="53346.A5802_002440"/>
<feature type="transmembrane region" description="Helical" evidence="1">
    <location>
        <begin position="15"/>
        <end position="37"/>
    </location>
</feature>
<dbReference type="Proteomes" id="UP000189299">
    <property type="component" value="Unassembled WGS sequence"/>
</dbReference>
<dbReference type="EMBL" id="MSTR01000002">
    <property type="protein sequence ID" value="ONN44430.1"/>
    <property type="molecule type" value="Genomic_DNA"/>
</dbReference>
<feature type="transmembrane region" description="Helical" evidence="1">
    <location>
        <begin position="185"/>
        <end position="214"/>
    </location>
</feature>
<feature type="transmembrane region" description="Helical" evidence="1">
    <location>
        <begin position="353"/>
        <end position="371"/>
    </location>
</feature>
<accession>A0A1V2UM03</accession>
<keyword evidence="1" id="KW-0472">Membrane</keyword>
<dbReference type="InterPro" id="IPR018580">
    <property type="entry name" value="Uncharacterised_YfhO"/>
</dbReference>
<feature type="transmembrane region" description="Helical" evidence="1">
    <location>
        <begin position="226"/>
        <end position="251"/>
    </location>
</feature>
<feature type="transmembrane region" description="Helical" evidence="1">
    <location>
        <begin position="443"/>
        <end position="465"/>
    </location>
</feature>
<dbReference type="PANTHER" id="PTHR38454">
    <property type="entry name" value="INTEGRAL MEMBRANE PROTEIN-RELATED"/>
    <property type="match status" value="1"/>
</dbReference>
<feature type="transmembrane region" description="Helical" evidence="1">
    <location>
        <begin position="406"/>
        <end position="431"/>
    </location>
</feature>
<keyword evidence="1" id="KW-1133">Transmembrane helix</keyword>
<comment type="caution">
    <text evidence="2">The sequence shown here is derived from an EMBL/GenBank/DDBJ whole genome shotgun (WGS) entry which is preliminary data.</text>
</comment>
<evidence type="ECO:0000313" key="2">
    <source>
        <dbReference type="EMBL" id="ONN44430.1"/>
    </source>
</evidence>
<gene>
    <name evidence="2" type="ORF">BTN92_03135</name>
</gene>
<sequence length="890" mass="100524">MKTTLKKFLKENGRYAAASFFIPLLILLLVYLSIGIYPGSDRSILASDAFSQFSNFHASFRNMLLGKQSIFYTWNASLGLNYLSLISYYLGGLFTPLVLLFPNQLMPDALYLITLLKVGSAGLSFWFLARTYRIPHWGQVALSVSYASISFITAHSEIIMWLDTFVYLPLIILGIHRVMDQKKPILLFVSYLLLFLSSFYMGFMVGVFSFLYFVTRLLTNWRRYKGTILPYGITSLLAGGASMVIILPAILDLRANGEALTQITSLKTEATSYLDLLMKNMVGVYDTTKYGSIPFIYAGLFPLALCLLYFVSRKFPLKNKLLFGGLFAILIASFYFVPLNLFWHGMHAPNMFLFRYAYLFSFLVLLLAAHSWEQLQEKDQKRLLGVIIVLATAFATAWGIKPDGSYTYVTLTSFVLTLAFLALYALTIGLFQQHPFDLKRLSILLLLLMTAEAAVNTNSMIHGILDDWNYASRSLYTEPYPEIKTLVDASKKDSNTFYRLENLDPVSPNDSINYGYSGISMFSSIRNRNSSSYLDTLGFRSRGTNLNIRYNNNTLLMDGFTGIKYNIAKNDSSFNKYGFQSVEQTDNYTLYENSNAVPLAFKAPLTINKIEQPIGDNLTSQTNLMNALSGLNQSFFTFYKPTLKSQQNTKITTTTNGVTYSETANNQPKELTWEVQVPANTQAYLSLFPTNFAQLESSTATITVNGVSRKSQINITGQYYDLGYYPQDTTVTFTASFYGTKEVSFMEPQVVGLDVVAYQAAINQIRNNGVEMTTTGRTATGKVTATEKTMIATTIPYDGGWTAKIDGEKVPVKKFQDAFLMVEVPEGEHTITFSYMPKGFIPGLLLFIGCIALFILYLWYLRKRQPFRGVIDPINENDDHRPRRERRRAR</sequence>
<protein>
    <submittedName>
        <fullName evidence="2">Copper ABC transporter permease</fullName>
    </submittedName>
</protein>
<dbReference type="Pfam" id="PF09586">
    <property type="entry name" value="YfhO"/>
    <property type="match status" value="1"/>
</dbReference>
<feature type="transmembrane region" description="Helical" evidence="1">
    <location>
        <begin position="290"/>
        <end position="310"/>
    </location>
</feature>
<dbReference type="PANTHER" id="PTHR38454:SF1">
    <property type="entry name" value="INTEGRAL MEMBRANE PROTEIN"/>
    <property type="match status" value="1"/>
</dbReference>
<evidence type="ECO:0000256" key="1">
    <source>
        <dbReference type="SAM" id="Phobius"/>
    </source>
</evidence>
<feature type="transmembrane region" description="Helical" evidence="1">
    <location>
        <begin position="840"/>
        <end position="860"/>
    </location>
</feature>
<keyword evidence="1" id="KW-0812">Transmembrane</keyword>
<feature type="transmembrane region" description="Helical" evidence="1">
    <location>
        <begin position="383"/>
        <end position="400"/>
    </location>
</feature>
<evidence type="ECO:0000313" key="3">
    <source>
        <dbReference type="Proteomes" id="UP000189299"/>
    </source>
</evidence>
<name>A0A1V2UM03_ENTMU</name>